<name>A0A9Q3JKU1_9BASI</name>
<evidence type="ECO:0000256" key="1">
    <source>
        <dbReference type="SAM" id="MobiDB-lite"/>
    </source>
</evidence>
<dbReference type="EMBL" id="AVOT02074995">
    <property type="protein sequence ID" value="MBW0563909.1"/>
    <property type="molecule type" value="Genomic_DNA"/>
</dbReference>
<reference evidence="2" key="1">
    <citation type="submission" date="2021-03" db="EMBL/GenBank/DDBJ databases">
        <title>Draft genome sequence of rust myrtle Austropuccinia psidii MF-1, a brazilian biotype.</title>
        <authorList>
            <person name="Quecine M.C."/>
            <person name="Pachon D.M.R."/>
            <person name="Bonatelli M.L."/>
            <person name="Correr F.H."/>
            <person name="Franceschini L.M."/>
            <person name="Leite T.F."/>
            <person name="Margarido G.R.A."/>
            <person name="Almeida C.A."/>
            <person name="Ferrarezi J.A."/>
            <person name="Labate C.A."/>
        </authorList>
    </citation>
    <scope>NUCLEOTIDE SEQUENCE</scope>
    <source>
        <strain evidence="2">MF-1</strain>
    </source>
</reference>
<evidence type="ECO:0000313" key="3">
    <source>
        <dbReference type="Proteomes" id="UP000765509"/>
    </source>
</evidence>
<feature type="compositionally biased region" description="Basic residues" evidence="1">
    <location>
        <begin position="55"/>
        <end position="66"/>
    </location>
</feature>
<gene>
    <name evidence="2" type="ORF">O181_103624</name>
</gene>
<organism evidence="2 3">
    <name type="scientific">Austropuccinia psidii MF-1</name>
    <dbReference type="NCBI Taxonomy" id="1389203"/>
    <lineage>
        <taxon>Eukaryota</taxon>
        <taxon>Fungi</taxon>
        <taxon>Dikarya</taxon>
        <taxon>Basidiomycota</taxon>
        <taxon>Pucciniomycotina</taxon>
        <taxon>Pucciniomycetes</taxon>
        <taxon>Pucciniales</taxon>
        <taxon>Sphaerophragmiaceae</taxon>
        <taxon>Austropuccinia</taxon>
    </lineage>
</organism>
<accession>A0A9Q3JKU1</accession>
<feature type="compositionally biased region" description="Low complexity" evidence="1">
    <location>
        <begin position="12"/>
        <end position="28"/>
    </location>
</feature>
<protein>
    <submittedName>
        <fullName evidence="2">Uncharacterized protein</fullName>
    </submittedName>
</protein>
<feature type="compositionally biased region" description="Acidic residues" evidence="1">
    <location>
        <begin position="1"/>
        <end position="11"/>
    </location>
</feature>
<evidence type="ECO:0000313" key="2">
    <source>
        <dbReference type="EMBL" id="MBW0563909.1"/>
    </source>
</evidence>
<comment type="caution">
    <text evidence="2">The sequence shown here is derived from an EMBL/GenBank/DDBJ whole genome shotgun (WGS) entry which is preliminary data.</text>
</comment>
<sequence>MEVDASEDSQDSEASLSKSITSSDSLPSETELNEYSKSGVTLRGSKRLEMGSKPSQRKSHKPSTRLKRYDAIGFTCEQCQSNNHTSD</sequence>
<feature type="region of interest" description="Disordered" evidence="1">
    <location>
        <begin position="1"/>
        <end position="66"/>
    </location>
</feature>
<proteinExistence type="predicted"/>
<keyword evidence="3" id="KW-1185">Reference proteome</keyword>
<dbReference type="AlphaFoldDB" id="A0A9Q3JKU1"/>
<dbReference type="Proteomes" id="UP000765509">
    <property type="component" value="Unassembled WGS sequence"/>
</dbReference>